<dbReference type="InterPro" id="IPR032675">
    <property type="entry name" value="LRR_dom_sf"/>
</dbReference>
<sequence>MPMAGPDHGGARSLDLIYLEHRLDQQVTRLHTVLHSFIPSDKICCGNQHFVYKWQYLWTAVTSLDFDDSVIFEERSTRSDDIEDEVDLSFMNFVTRVLLLNDARCLKKFTLSLGSFCNFDVVNSWISAAIRRNLQKLVLHFSLGDEHFIENPVQLPRMVFNSKTLVELKLDGDIILKVPASVWLPSLKILNLVDLKYEGEDALQKLLSGCPVLEELFIYRWIADIQQELSIYVPTLKSLMLTRLVDEYYDQINDSDSVDESNGQHYKLVVNAPKLEHLHLNDNVAEDISLENLSSLLKAYVVVGSSFSIPVRSTDSGGRTSKLLSGIANAKFLDLFTDVKDYLLPTFHNLTHLRLGSCDGYNLDMLKDFLVHSPNLEVLVLEGNRVVLGSTKHWTPPPQVPCCLSLHLKEIEILKFNGKEYELEVIEYLLKNAEALKKMTIDWKYSDSCFSGEITGFPRGLEDLPT</sequence>
<dbReference type="SMART" id="SM00579">
    <property type="entry name" value="FBD"/>
    <property type="match status" value="1"/>
</dbReference>
<evidence type="ECO:0000313" key="2">
    <source>
        <dbReference type="EMBL" id="GFS29214.1"/>
    </source>
</evidence>
<dbReference type="Pfam" id="PF24758">
    <property type="entry name" value="LRR_At5g56370"/>
    <property type="match status" value="1"/>
</dbReference>
<name>A0A7J0D7V3_9ERIC</name>
<organism evidence="2 3">
    <name type="scientific">Actinidia rufa</name>
    <dbReference type="NCBI Taxonomy" id="165716"/>
    <lineage>
        <taxon>Eukaryota</taxon>
        <taxon>Viridiplantae</taxon>
        <taxon>Streptophyta</taxon>
        <taxon>Embryophyta</taxon>
        <taxon>Tracheophyta</taxon>
        <taxon>Spermatophyta</taxon>
        <taxon>Magnoliopsida</taxon>
        <taxon>eudicotyledons</taxon>
        <taxon>Gunneridae</taxon>
        <taxon>Pentapetalae</taxon>
        <taxon>asterids</taxon>
        <taxon>Ericales</taxon>
        <taxon>Actinidiaceae</taxon>
        <taxon>Actinidia</taxon>
    </lineage>
</organism>
<protein>
    <submittedName>
        <fullName evidence="2">FBD / Leucine Rich Repeat domains containing protein</fullName>
    </submittedName>
</protein>
<dbReference type="InterPro" id="IPR055411">
    <property type="entry name" value="LRR_FXL15/At3g58940/PEG3-like"/>
</dbReference>
<dbReference type="OrthoDB" id="594804at2759"/>
<comment type="caution">
    <text evidence="2">The sequence shown here is derived from an EMBL/GenBank/DDBJ whole genome shotgun (WGS) entry which is preliminary data.</text>
</comment>
<dbReference type="InterPro" id="IPR006566">
    <property type="entry name" value="FBD"/>
</dbReference>
<dbReference type="InterPro" id="IPR050232">
    <property type="entry name" value="FBL13/AtMIF1-like"/>
</dbReference>
<gene>
    <name evidence="2" type="ORF">Acr_00g0005840</name>
</gene>
<keyword evidence="3" id="KW-1185">Reference proteome</keyword>
<evidence type="ECO:0000313" key="3">
    <source>
        <dbReference type="Proteomes" id="UP000585474"/>
    </source>
</evidence>
<proteinExistence type="predicted"/>
<evidence type="ECO:0000259" key="1">
    <source>
        <dbReference type="SMART" id="SM00579"/>
    </source>
</evidence>
<reference evidence="3" key="1">
    <citation type="submission" date="2019-07" db="EMBL/GenBank/DDBJ databases">
        <title>De Novo Assembly of kiwifruit Actinidia rufa.</title>
        <authorList>
            <person name="Sugita-Konishi S."/>
            <person name="Sato K."/>
            <person name="Mori E."/>
            <person name="Abe Y."/>
            <person name="Kisaki G."/>
            <person name="Hamano K."/>
            <person name="Suezawa K."/>
            <person name="Otani M."/>
            <person name="Fukuda T."/>
            <person name="Manabe T."/>
            <person name="Gomi K."/>
            <person name="Tabuchi M."/>
            <person name="Akimitsu K."/>
            <person name="Kataoka I."/>
        </authorList>
    </citation>
    <scope>NUCLEOTIDE SEQUENCE [LARGE SCALE GENOMIC DNA]</scope>
    <source>
        <strain evidence="3">cv. Fuchu</strain>
    </source>
</reference>
<dbReference type="SUPFAM" id="SSF52047">
    <property type="entry name" value="RNI-like"/>
    <property type="match status" value="1"/>
</dbReference>
<dbReference type="EMBL" id="BJWL01000073">
    <property type="protein sequence ID" value="GFS29214.1"/>
    <property type="molecule type" value="Genomic_DNA"/>
</dbReference>
<dbReference type="AlphaFoldDB" id="A0A7J0D7V3"/>
<dbReference type="PANTHER" id="PTHR31900:SF34">
    <property type="entry name" value="EMB|CAB62440.1-RELATED"/>
    <property type="match status" value="1"/>
</dbReference>
<dbReference type="Gene3D" id="3.80.10.10">
    <property type="entry name" value="Ribonuclease Inhibitor"/>
    <property type="match status" value="2"/>
</dbReference>
<dbReference type="Pfam" id="PF08387">
    <property type="entry name" value="FBD"/>
    <property type="match status" value="1"/>
</dbReference>
<dbReference type="PANTHER" id="PTHR31900">
    <property type="entry name" value="F-BOX/RNI SUPERFAMILY PROTEIN-RELATED"/>
    <property type="match status" value="1"/>
</dbReference>
<feature type="domain" description="FBD" evidence="1">
    <location>
        <begin position="402"/>
        <end position="462"/>
    </location>
</feature>
<accession>A0A7J0D7V3</accession>
<dbReference type="Proteomes" id="UP000585474">
    <property type="component" value="Unassembled WGS sequence"/>
</dbReference>